<dbReference type="EC" id="1.14.19.-" evidence="3"/>
<evidence type="ECO:0000313" key="3">
    <source>
        <dbReference type="EMBL" id="WZU68674.1"/>
    </source>
</evidence>
<keyword evidence="3" id="KW-0560">Oxidoreductase</keyword>
<gene>
    <name evidence="3" type="ORF">AABB31_07290</name>
</gene>
<dbReference type="EMBL" id="CP151767">
    <property type="protein sequence ID" value="WZU68674.1"/>
    <property type="molecule type" value="Genomic_DNA"/>
</dbReference>
<dbReference type="PANTHER" id="PTHR12879">
    <property type="entry name" value="SPHINGOLIPID DELTA 4 DESATURASE/C-4 HYDROXYLASE PROTEIN DES2"/>
    <property type="match status" value="1"/>
</dbReference>
<accession>A0AAN0MBU2</accession>
<dbReference type="KEGG" id="yrh:AABB31_07290"/>
<dbReference type="RefSeq" id="WP_342077964.1">
    <property type="nucleotide sequence ID" value="NZ_CP151767.2"/>
</dbReference>
<keyword evidence="1" id="KW-1133">Transmembrane helix</keyword>
<dbReference type="PANTHER" id="PTHR12879:SF8">
    <property type="entry name" value="SPHINGOLIPID DELTA(4)-DESATURASE DES1"/>
    <property type="match status" value="1"/>
</dbReference>
<feature type="transmembrane region" description="Helical" evidence="1">
    <location>
        <begin position="28"/>
        <end position="47"/>
    </location>
</feature>
<name>A0AAN0MBU2_9RHOB</name>
<dbReference type="AlphaFoldDB" id="A0AAN0MBU2"/>
<reference evidence="4" key="1">
    <citation type="submission" date="2024-04" db="EMBL/GenBank/DDBJ databases">
        <title>Phylogenomic analyses of a clade within the roseobacter group suggest taxonomic reassignments of species of the genera Aestuariivita, Citreicella, Loktanella, Nautella, Pelagibaca, Ruegeria, Thalassobius, Thiobacimonas and Tropicibacter, and the proposal o.</title>
        <authorList>
            <person name="Jeon C.O."/>
        </authorList>
    </citation>
    <scope>NUCLEOTIDE SEQUENCE [LARGE SCALE GENOMIC DNA]</scope>
    <source>
        <strain evidence="4">SS1-5</strain>
    </source>
</reference>
<dbReference type="GO" id="GO:0016020">
    <property type="term" value="C:membrane"/>
    <property type="evidence" value="ECO:0007669"/>
    <property type="project" value="GOC"/>
</dbReference>
<dbReference type="InterPro" id="IPR005804">
    <property type="entry name" value="FA_desaturase_dom"/>
</dbReference>
<feature type="transmembrane region" description="Helical" evidence="1">
    <location>
        <begin position="53"/>
        <end position="72"/>
    </location>
</feature>
<feature type="domain" description="Fatty acid desaturase" evidence="2">
    <location>
        <begin position="54"/>
        <end position="282"/>
    </location>
</feature>
<keyword evidence="4" id="KW-1185">Reference proteome</keyword>
<evidence type="ECO:0000256" key="1">
    <source>
        <dbReference type="SAM" id="Phobius"/>
    </source>
</evidence>
<dbReference type="Pfam" id="PF00487">
    <property type="entry name" value="FA_desaturase"/>
    <property type="match status" value="1"/>
</dbReference>
<sequence>MMDASFSRRKLLTPTELRALSERSDLRGGLQMASHLGAILLIGILHAQVMGTGWMLITGLVLGVLLNFLYAAQHELSHATVFKTRKLNTLFGRLIGFVQLFPRDFDQIMHFAHHQYTQDWERDGELVREPYTLTTYLLWLSGITYWRNRVFGLIRRARGIIIEPFIRVEEEARVIRESRLHMLGYLLIALLSIILGSWAALTFWLIPMVLTKPIHQLQNTIEHLGLSHEDDILENTRSTRANPLQNWLCWQMPYHTAHHTFPAVPFWKLRDLNSRIEAKAGSVHRMGWIEFQREVITKLMAKDESQYPMDEVWVIPRSGGRVSRVPAE</sequence>
<protein>
    <submittedName>
        <fullName evidence="3">Fatty acid desaturase</fullName>
        <ecNumber evidence="3">1.14.19.-</ecNumber>
    </submittedName>
</protein>
<evidence type="ECO:0000259" key="2">
    <source>
        <dbReference type="Pfam" id="PF00487"/>
    </source>
</evidence>
<dbReference type="Proteomes" id="UP001470809">
    <property type="component" value="Chromosome"/>
</dbReference>
<dbReference type="GO" id="GO:0042284">
    <property type="term" value="F:sphingolipid delta-4 desaturase activity"/>
    <property type="evidence" value="ECO:0007669"/>
    <property type="project" value="TreeGrafter"/>
</dbReference>
<proteinExistence type="predicted"/>
<feature type="transmembrane region" description="Helical" evidence="1">
    <location>
        <begin position="183"/>
        <end position="206"/>
    </location>
</feature>
<organism evidence="3 4">
    <name type="scientific">Yoonia rhodophyticola</name>
    <dbReference type="NCBI Taxonomy" id="3137370"/>
    <lineage>
        <taxon>Bacteria</taxon>
        <taxon>Pseudomonadati</taxon>
        <taxon>Pseudomonadota</taxon>
        <taxon>Alphaproteobacteria</taxon>
        <taxon>Rhodobacterales</taxon>
        <taxon>Paracoccaceae</taxon>
        <taxon>Yoonia</taxon>
    </lineage>
</organism>
<dbReference type="GO" id="GO:0046513">
    <property type="term" value="P:ceramide biosynthetic process"/>
    <property type="evidence" value="ECO:0007669"/>
    <property type="project" value="TreeGrafter"/>
</dbReference>
<keyword evidence="1" id="KW-0812">Transmembrane</keyword>
<reference evidence="3 4" key="2">
    <citation type="submission" date="2024-08" db="EMBL/GenBank/DDBJ databases">
        <title>Phylogenomic analyses of a clade within the roseobacter group suggest taxonomic reassignments of species of the genera Aestuariivita, Citreicella, Loktanella, Nautella, Pelagibaca, Ruegeria, Thalassobius, Thiobacimonas and Tropicibacter, and the proposal o.</title>
        <authorList>
            <person name="Jeon C.O."/>
        </authorList>
    </citation>
    <scope>NUCLEOTIDE SEQUENCE [LARGE SCALE GENOMIC DNA]</scope>
    <source>
        <strain evidence="3 4">SS1-5</strain>
    </source>
</reference>
<keyword evidence="1" id="KW-0472">Membrane</keyword>
<evidence type="ECO:0000313" key="4">
    <source>
        <dbReference type="Proteomes" id="UP001470809"/>
    </source>
</evidence>